<sequence length="378" mass="42180">MTRNAHLQERAEKYRAIYSRTDEPSDDQVPRARHDDLDDSGDSDDPVIAEYDVYVNNQVKGHLHLLQYVNRDSSQPYSEGNAGPLEVRLKPRAGLVEIDIPLNVHSNYNREKGIHWGEAMRKSRLEKGGDSYGLAGGFGIGSASGGRSGGAGTAAKVAGRPNGEDISQEALLANFEDAINKGRVLDKQTLGGITNPKVSIQPNYYIGVFRNSQLHLNPLSSITQLRPQFHHIDALADLEKSATRVQRDATNPPRQQEARAVQMTVKSADGDDLETSEISKTLRSAQEEEWVHHKYFDENSEESWASYERLFLPEAARAIELRSTWTNEEWLDAMSAPRFNRSAPNKKPPIEHEIVEERMEISDDAVAPKSKSKGKQKA</sequence>
<reference evidence="2" key="1">
    <citation type="submission" date="2021-03" db="EMBL/GenBank/DDBJ databases">
        <title>Comparative genomics and phylogenomic investigation of the class Geoglossomycetes provide insights into ecological specialization and systematics.</title>
        <authorList>
            <person name="Melie T."/>
            <person name="Pirro S."/>
            <person name="Miller A.N."/>
            <person name="Quandt A."/>
        </authorList>
    </citation>
    <scope>NUCLEOTIDE SEQUENCE</scope>
    <source>
        <strain evidence="2">CAQ_001_2017</strain>
    </source>
</reference>
<feature type="compositionally biased region" description="Basic and acidic residues" evidence="1">
    <location>
        <begin position="348"/>
        <end position="361"/>
    </location>
</feature>
<dbReference type="Proteomes" id="UP000750711">
    <property type="component" value="Unassembled WGS sequence"/>
</dbReference>
<evidence type="ECO:0000256" key="1">
    <source>
        <dbReference type="SAM" id="MobiDB-lite"/>
    </source>
</evidence>
<organism evidence="2 3">
    <name type="scientific">Trichoglossum hirsutum</name>
    <dbReference type="NCBI Taxonomy" id="265104"/>
    <lineage>
        <taxon>Eukaryota</taxon>
        <taxon>Fungi</taxon>
        <taxon>Dikarya</taxon>
        <taxon>Ascomycota</taxon>
        <taxon>Pezizomycotina</taxon>
        <taxon>Geoglossomycetes</taxon>
        <taxon>Geoglossales</taxon>
        <taxon>Geoglossaceae</taxon>
        <taxon>Trichoglossum</taxon>
    </lineage>
</organism>
<dbReference type="AlphaFoldDB" id="A0A9P8LJB7"/>
<feature type="compositionally biased region" description="Basic and acidic residues" evidence="1">
    <location>
        <begin position="1"/>
        <end position="36"/>
    </location>
</feature>
<dbReference type="GO" id="GO:0005666">
    <property type="term" value="C:RNA polymerase III complex"/>
    <property type="evidence" value="ECO:0007669"/>
    <property type="project" value="TreeGrafter"/>
</dbReference>
<name>A0A9P8LJB7_9PEZI</name>
<feature type="region of interest" description="Disordered" evidence="1">
    <location>
        <begin position="1"/>
        <end position="45"/>
    </location>
</feature>
<evidence type="ECO:0000313" key="3">
    <source>
        <dbReference type="Proteomes" id="UP000750711"/>
    </source>
</evidence>
<gene>
    <name evidence="2" type="ORF">GP486_000016</name>
</gene>
<protein>
    <recommendedName>
        <fullName evidence="4">DNA-directed RNA polymerase III subunit Rpc5</fullName>
    </recommendedName>
</protein>
<dbReference type="PANTHER" id="PTHR12069:SF0">
    <property type="entry name" value="DNA-DIRECTED RNA POLYMERASE III SUBUNIT RPC5"/>
    <property type="match status" value="1"/>
</dbReference>
<dbReference type="InterPro" id="IPR006886">
    <property type="entry name" value="RNA_pol_III_Rpc5"/>
</dbReference>
<evidence type="ECO:0000313" key="2">
    <source>
        <dbReference type="EMBL" id="KAH0569260.1"/>
    </source>
</evidence>
<evidence type="ECO:0008006" key="4">
    <source>
        <dbReference type="Google" id="ProtNLM"/>
    </source>
</evidence>
<dbReference type="Pfam" id="PF04801">
    <property type="entry name" value="RPC5"/>
    <property type="match status" value="2"/>
</dbReference>
<dbReference type="EMBL" id="JAGHQM010000001">
    <property type="protein sequence ID" value="KAH0569260.1"/>
    <property type="molecule type" value="Genomic_DNA"/>
</dbReference>
<feature type="region of interest" description="Disordered" evidence="1">
    <location>
        <begin position="338"/>
        <end position="378"/>
    </location>
</feature>
<keyword evidence="3" id="KW-1185">Reference proteome</keyword>
<proteinExistence type="predicted"/>
<dbReference type="PANTHER" id="PTHR12069">
    <property type="entry name" value="DNA-DIRECTED RNA POLYMERASES III 80 KDA POLYPEPTIDE RNA POLYMERASE III SUBUNIT 5"/>
    <property type="match status" value="1"/>
</dbReference>
<comment type="caution">
    <text evidence="2">The sequence shown here is derived from an EMBL/GenBank/DDBJ whole genome shotgun (WGS) entry which is preliminary data.</text>
</comment>
<accession>A0A9P8LJB7</accession>
<dbReference type="GO" id="GO:0042797">
    <property type="term" value="P:tRNA transcription by RNA polymerase III"/>
    <property type="evidence" value="ECO:0007669"/>
    <property type="project" value="TreeGrafter"/>
</dbReference>